<protein>
    <submittedName>
        <fullName evidence="1">Uncharacterized protein</fullName>
    </submittedName>
</protein>
<comment type="caution">
    <text evidence="1">The sequence shown here is derived from an EMBL/GenBank/DDBJ whole genome shotgun (WGS) entry which is preliminary data.</text>
</comment>
<evidence type="ECO:0000313" key="1">
    <source>
        <dbReference type="EMBL" id="MBE8715303.1"/>
    </source>
</evidence>
<evidence type="ECO:0000313" key="2">
    <source>
        <dbReference type="Proteomes" id="UP000616201"/>
    </source>
</evidence>
<dbReference type="AlphaFoldDB" id="A0A928YTN0"/>
<gene>
    <name evidence="1" type="ORF">C4F49_16640</name>
</gene>
<reference evidence="1" key="1">
    <citation type="submission" date="2018-02" db="EMBL/GenBank/DDBJ databases">
        <authorList>
            <person name="Vasarhelyi B.M."/>
            <person name="Deshmukh S."/>
            <person name="Balint B."/>
            <person name="Kukolya J."/>
        </authorList>
    </citation>
    <scope>NUCLEOTIDE SEQUENCE</scope>
    <source>
        <strain evidence="1">KB22</strain>
    </source>
</reference>
<dbReference type="EMBL" id="PRDK01000009">
    <property type="protein sequence ID" value="MBE8715303.1"/>
    <property type="molecule type" value="Genomic_DNA"/>
</dbReference>
<name>A0A928YTN0_9SPHI</name>
<proteinExistence type="predicted"/>
<keyword evidence="2" id="KW-1185">Reference proteome</keyword>
<organism evidence="1 2">
    <name type="scientific">Sphingobacterium hungaricum</name>
    <dbReference type="NCBI Taxonomy" id="2082723"/>
    <lineage>
        <taxon>Bacteria</taxon>
        <taxon>Pseudomonadati</taxon>
        <taxon>Bacteroidota</taxon>
        <taxon>Sphingobacteriia</taxon>
        <taxon>Sphingobacteriales</taxon>
        <taxon>Sphingobacteriaceae</taxon>
        <taxon>Sphingobacterium</taxon>
    </lineage>
</organism>
<sequence>MLMDAKCSLPLQMGRSSQTASLSLWCIIFLVDKMDRIEEAQSKKLSPEMVVDILKNKGTDVTIQEAEAILKFITNLAHVSVIQYIRGCH</sequence>
<dbReference type="Proteomes" id="UP000616201">
    <property type="component" value="Unassembled WGS sequence"/>
</dbReference>
<accession>A0A928YTN0</accession>